<organism evidence="2 3">
    <name type="scientific">Antrodiella citrinella</name>
    <dbReference type="NCBI Taxonomy" id="2447956"/>
    <lineage>
        <taxon>Eukaryota</taxon>
        <taxon>Fungi</taxon>
        <taxon>Dikarya</taxon>
        <taxon>Basidiomycota</taxon>
        <taxon>Agaricomycotina</taxon>
        <taxon>Agaricomycetes</taxon>
        <taxon>Polyporales</taxon>
        <taxon>Steccherinaceae</taxon>
        <taxon>Antrodiella</taxon>
    </lineage>
</organism>
<protein>
    <recommendedName>
        <fullName evidence="1">F-box domain-containing protein</fullName>
    </recommendedName>
</protein>
<dbReference type="SUPFAM" id="SSF81383">
    <property type="entry name" value="F-box domain"/>
    <property type="match status" value="1"/>
</dbReference>
<dbReference type="SMART" id="SM00256">
    <property type="entry name" value="FBOX"/>
    <property type="match status" value="1"/>
</dbReference>
<dbReference type="InterPro" id="IPR036047">
    <property type="entry name" value="F-box-like_dom_sf"/>
</dbReference>
<dbReference type="AlphaFoldDB" id="A0A4S4MRM9"/>
<dbReference type="EMBL" id="SGPM01000155">
    <property type="protein sequence ID" value="THH28824.1"/>
    <property type="molecule type" value="Genomic_DNA"/>
</dbReference>
<name>A0A4S4MRM9_9APHY</name>
<sequence length="194" mass="21891">MEQPWIQVGSPRIHWTPKPWDGTGAEDVLLKIFSCLEIREIMKMRRCCKEFRRISQAKQLWVSILQRDVLEDSLAYPFVDPVRPLEELSAAETEAVTTHLVRMQRRDLAPTPRVVRVDQVRSVTWVKLVHGAWLLVATSDADASSIALWKISDILRDESHAKPVSEAFLPAAVRDGVVDVQDGSLVIALSLCAK</sequence>
<evidence type="ECO:0000313" key="2">
    <source>
        <dbReference type="EMBL" id="THH28824.1"/>
    </source>
</evidence>
<evidence type="ECO:0000313" key="3">
    <source>
        <dbReference type="Proteomes" id="UP000308730"/>
    </source>
</evidence>
<dbReference type="Proteomes" id="UP000308730">
    <property type="component" value="Unassembled WGS sequence"/>
</dbReference>
<keyword evidence="3" id="KW-1185">Reference proteome</keyword>
<comment type="caution">
    <text evidence="2">The sequence shown here is derived from an EMBL/GenBank/DDBJ whole genome shotgun (WGS) entry which is preliminary data.</text>
</comment>
<proteinExistence type="predicted"/>
<dbReference type="InterPro" id="IPR001810">
    <property type="entry name" value="F-box_dom"/>
</dbReference>
<dbReference type="Pfam" id="PF12937">
    <property type="entry name" value="F-box-like"/>
    <property type="match status" value="1"/>
</dbReference>
<dbReference type="OrthoDB" id="2802287at2759"/>
<evidence type="ECO:0000259" key="1">
    <source>
        <dbReference type="SMART" id="SM00256"/>
    </source>
</evidence>
<feature type="domain" description="F-box" evidence="1">
    <location>
        <begin position="24"/>
        <end position="64"/>
    </location>
</feature>
<gene>
    <name evidence="2" type="ORF">EUX98_g5349</name>
</gene>
<reference evidence="2 3" key="1">
    <citation type="submission" date="2019-02" db="EMBL/GenBank/DDBJ databases">
        <title>Genome sequencing of the rare red list fungi Antrodiella citrinella (Flaviporus citrinellus).</title>
        <authorList>
            <person name="Buettner E."/>
            <person name="Kellner H."/>
        </authorList>
    </citation>
    <scope>NUCLEOTIDE SEQUENCE [LARGE SCALE GENOMIC DNA]</scope>
    <source>
        <strain evidence="2 3">DSM 108506</strain>
    </source>
</reference>
<dbReference type="CDD" id="cd09917">
    <property type="entry name" value="F-box_SF"/>
    <property type="match status" value="1"/>
</dbReference>
<accession>A0A4S4MRM9</accession>
<dbReference type="Gene3D" id="1.20.1280.50">
    <property type="match status" value="1"/>
</dbReference>